<evidence type="ECO:0000256" key="1">
    <source>
        <dbReference type="SAM" id="SignalP"/>
    </source>
</evidence>
<gene>
    <name evidence="2" type="ORF">LOD26_24295</name>
</gene>
<reference evidence="2" key="1">
    <citation type="submission" date="2021-11" db="EMBL/GenBank/DDBJ databases">
        <title>Citrobacter meridianamericanus sp. nov. isolated from soil.</title>
        <authorList>
            <person name="Furlan J.P.R."/>
            <person name="Stehling E.G."/>
        </authorList>
    </citation>
    <scope>NUCLEOTIDE SEQUENCE</scope>
    <source>
        <strain evidence="2">BR102</strain>
    </source>
</reference>
<dbReference type="Proteomes" id="UP001139290">
    <property type="component" value="Unassembled WGS sequence"/>
</dbReference>
<sequence length="337" mass="36120">MRIFLFFKLTGAALAFSHSVAAKVDVTFTCTPSGTSWSREYPLTLPVSPVTIYTYNGGPGIATIAGTTTLTKKGGSSNLFNTSGIIESNINTLIANKLIPYLHVTYFSNPGNMTAEIYNQYTPSGKTMLITSNNASETRFDISGNLLQGRLQGGRVNPFVSGMLIALRYQSSSGNITLSLPEEWSLSDMELKSNFLLSLQQFSYDGGSVFDYAEQKVTCNSKGTPVTFSATPLLDFDNVVVGTRSVERVLEFNITSPSFIPPGNITFSSTDASADGKGVKLNNGVVTFFKASTGMQVSLNSPSRLDARNISFVARLDATAAAPGTAESTMTIVLDIF</sequence>
<proteinExistence type="predicted"/>
<organism evidence="2 3">
    <name type="scientific">Citrobacter meridianamericanus</name>
    <dbReference type="NCBI Taxonomy" id="2894201"/>
    <lineage>
        <taxon>Bacteria</taxon>
        <taxon>Pseudomonadati</taxon>
        <taxon>Pseudomonadota</taxon>
        <taxon>Gammaproteobacteria</taxon>
        <taxon>Enterobacterales</taxon>
        <taxon>Enterobacteriaceae</taxon>
        <taxon>Citrobacter</taxon>
    </lineage>
</organism>
<keyword evidence="1" id="KW-0732">Signal</keyword>
<protein>
    <submittedName>
        <fullName evidence="2">Fimbrial protein</fullName>
    </submittedName>
</protein>
<dbReference type="RefSeq" id="WP_252839033.1">
    <property type="nucleotide sequence ID" value="NZ_JAJJVQ010000014.1"/>
</dbReference>
<name>A0ABT1BEY1_9ENTR</name>
<evidence type="ECO:0000313" key="2">
    <source>
        <dbReference type="EMBL" id="MCO5784404.1"/>
    </source>
</evidence>
<dbReference type="EMBL" id="JAJJVQ010000014">
    <property type="protein sequence ID" value="MCO5784404.1"/>
    <property type="molecule type" value="Genomic_DNA"/>
</dbReference>
<accession>A0ABT1BEY1</accession>
<feature type="chain" id="PRO_5045563344" evidence="1">
    <location>
        <begin position="23"/>
        <end position="337"/>
    </location>
</feature>
<comment type="caution">
    <text evidence="2">The sequence shown here is derived from an EMBL/GenBank/DDBJ whole genome shotgun (WGS) entry which is preliminary data.</text>
</comment>
<feature type="signal peptide" evidence="1">
    <location>
        <begin position="1"/>
        <end position="22"/>
    </location>
</feature>
<evidence type="ECO:0000313" key="3">
    <source>
        <dbReference type="Proteomes" id="UP001139290"/>
    </source>
</evidence>
<keyword evidence="3" id="KW-1185">Reference proteome</keyword>